<accession>T1AL35</accession>
<name>T1AL35_9ZZZZ</name>
<feature type="non-terminal residue" evidence="1">
    <location>
        <position position="1"/>
    </location>
</feature>
<dbReference type="EMBL" id="AUZX01007827">
    <property type="protein sequence ID" value="EQD58057.1"/>
    <property type="molecule type" value="Genomic_DNA"/>
</dbReference>
<sequence length="185" mass="20280">AEEVELAALSYAEVKALASGNPMVLEKAGVDAELAKLAVLKSQWDQQQWANRQEVASLPGKITWKEERIEAYGADIASRVDTSGAHFSIEIEGSAYTDRELAGKALSKAIRGMRLREVRPLGRFGGFSLSVHSGDRRAEGKELVLTGRIDHRAFAGAAGDRLLEELEFTLSGLEQARERMRTRLA</sequence>
<gene>
    <name evidence="1" type="ORF">B1A_10978</name>
</gene>
<organism evidence="1">
    <name type="scientific">mine drainage metagenome</name>
    <dbReference type="NCBI Taxonomy" id="410659"/>
    <lineage>
        <taxon>unclassified sequences</taxon>
        <taxon>metagenomes</taxon>
        <taxon>ecological metagenomes</taxon>
    </lineage>
</organism>
<proteinExistence type="predicted"/>
<reference evidence="1" key="1">
    <citation type="submission" date="2013-08" db="EMBL/GenBank/DDBJ databases">
        <authorList>
            <person name="Mendez C."/>
            <person name="Richter M."/>
            <person name="Ferrer M."/>
            <person name="Sanchez J."/>
        </authorList>
    </citation>
    <scope>NUCLEOTIDE SEQUENCE</scope>
</reference>
<dbReference type="AlphaFoldDB" id="T1AL35"/>
<feature type="non-terminal residue" evidence="1">
    <location>
        <position position="185"/>
    </location>
</feature>
<comment type="caution">
    <text evidence="1">The sequence shown here is derived from an EMBL/GenBank/DDBJ whole genome shotgun (WGS) entry which is preliminary data.</text>
</comment>
<evidence type="ECO:0000313" key="1">
    <source>
        <dbReference type="EMBL" id="EQD58057.1"/>
    </source>
</evidence>
<reference evidence="1" key="2">
    <citation type="journal article" date="2014" name="ISME J.">
        <title>Microbial stratification in low pH oxic and suboxic macroscopic growths along an acid mine drainage.</title>
        <authorList>
            <person name="Mendez-Garcia C."/>
            <person name="Mesa V."/>
            <person name="Sprenger R.R."/>
            <person name="Richter M."/>
            <person name="Diez M.S."/>
            <person name="Solano J."/>
            <person name="Bargiela R."/>
            <person name="Golyshina O.V."/>
            <person name="Manteca A."/>
            <person name="Ramos J.L."/>
            <person name="Gallego J.R."/>
            <person name="Llorente I."/>
            <person name="Martins Dos Santos V.A."/>
            <person name="Jensen O.N."/>
            <person name="Pelaez A.I."/>
            <person name="Sanchez J."/>
            <person name="Ferrer M."/>
        </authorList>
    </citation>
    <scope>NUCLEOTIDE SEQUENCE</scope>
</reference>
<protein>
    <submittedName>
        <fullName evidence="1">SNF2 family protein</fullName>
    </submittedName>
</protein>